<sequence length="76" mass="8115">MTESTGSNSASELADEAKQLAEDAAEHVDHTRPDDEDMAGADVEATEHAPDHEERLNIDNADEDGEELTDPGAPMP</sequence>
<feature type="compositionally biased region" description="Basic and acidic residues" evidence="1">
    <location>
        <begin position="45"/>
        <end position="57"/>
    </location>
</feature>
<dbReference type="RefSeq" id="WP_345215935.1">
    <property type="nucleotide sequence ID" value="NZ_BAABGN010000008.1"/>
</dbReference>
<protein>
    <submittedName>
        <fullName evidence="2">Uncharacterized protein</fullName>
    </submittedName>
</protein>
<evidence type="ECO:0000313" key="2">
    <source>
        <dbReference type="EMBL" id="GAA4423004.1"/>
    </source>
</evidence>
<feature type="compositionally biased region" description="Acidic residues" evidence="1">
    <location>
        <begin position="60"/>
        <end position="69"/>
    </location>
</feature>
<name>A0ABP8L6B8_9MICO</name>
<dbReference type="EMBL" id="BAABGN010000008">
    <property type="protein sequence ID" value="GAA4423004.1"/>
    <property type="molecule type" value="Genomic_DNA"/>
</dbReference>
<evidence type="ECO:0000256" key="1">
    <source>
        <dbReference type="SAM" id="MobiDB-lite"/>
    </source>
</evidence>
<evidence type="ECO:0000313" key="3">
    <source>
        <dbReference type="Proteomes" id="UP001500622"/>
    </source>
</evidence>
<dbReference type="Proteomes" id="UP001500622">
    <property type="component" value="Unassembled WGS sequence"/>
</dbReference>
<comment type="caution">
    <text evidence="2">The sequence shown here is derived from an EMBL/GenBank/DDBJ whole genome shotgun (WGS) entry which is preliminary data.</text>
</comment>
<accession>A0ABP8L6B8</accession>
<gene>
    <name evidence="2" type="ORF">GCM10023169_18100</name>
</gene>
<reference evidence="3" key="1">
    <citation type="journal article" date="2019" name="Int. J. Syst. Evol. Microbiol.">
        <title>The Global Catalogue of Microorganisms (GCM) 10K type strain sequencing project: providing services to taxonomists for standard genome sequencing and annotation.</title>
        <authorList>
            <consortium name="The Broad Institute Genomics Platform"/>
            <consortium name="The Broad Institute Genome Sequencing Center for Infectious Disease"/>
            <person name="Wu L."/>
            <person name="Ma J."/>
        </authorList>
    </citation>
    <scope>NUCLEOTIDE SEQUENCE [LARGE SCALE GENOMIC DNA]</scope>
    <source>
        <strain evidence="3">JCM 17810</strain>
    </source>
</reference>
<organism evidence="2 3">
    <name type="scientific">Georgenia halophila</name>
    <dbReference type="NCBI Taxonomy" id="620889"/>
    <lineage>
        <taxon>Bacteria</taxon>
        <taxon>Bacillati</taxon>
        <taxon>Actinomycetota</taxon>
        <taxon>Actinomycetes</taxon>
        <taxon>Micrococcales</taxon>
        <taxon>Bogoriellaceae</taxon>
        <taxon>Georgenia</taxon>
    </lineage>
</organism>
<proteinExistence type="predicted"/>
<feature type="region of interest" description="Disordered" evidence="1">
    <location>
        <begin position="1"/>
        <end position="76"/>
    </location>
</feature>
<feature type="compositionally biased region" description="Basic and acidic residues" evidence="1">
    <location>
        <begin position="15"/>
        <end position="33"/>
    </location>
</feature>
<keyword evidence="3" id="KW-1185">Reference proteome</keyword>
<feature type="compositionally biased region" description="Polar residues" evidence="1">
    <location>
        <begin position="1"/>
        <end position="11"/>
    </location>
</feature>